<proteinExistence type="predicted"/>
<evidence type="ECO:0000313" key="2">
    <source>
        <dbReference type="EMBL" id="MBC8584565.1"/>
    </source>
</evidence>
<dbReference type="AlphaFoldDB" id="A0A926IGY1"/>
<protein>
    <submittedName>
        <fullName evidence="2">ImmA/IrrE family metallo-endopeptidase</fullName>
    </submittedName>
</protein>
<dbReference type="Gene3D" id="1.10.10.2910">
    <property type="match status" value="1"/>
</dbReference>
<keyword evidence="3" id="KW-1185">Reference proteome</keyword>
<comment type="caution">
    <text evidence="2">The sequence shown here is derived from an EMBL/GenBank/DDBJ whole genome shotgun (WGS) entry which is preliminary data.</text>
</comment>
<dbReference type="PANTHER" id="PTHR43236:SF1">
    <property type="entry name" value="BLL7220 PROTEIN"/>
    <property type="match status" value="1"/>
</dbReference>
<organism evidence="2 3">
    <name type="scientific">Youxingia wuxianensis</name>
    <dbReference type="NCBI Taxonomy" id="2763678"/>
    <lineage>
        <taxon>Bacteria</taxon>
        <taxon>Bacillati</taxon>
        <taxon>Bacillota</taxon>
        <taxon>Clostridia</taxon>
        <taxon>Eubacteriales</taxon>
        <taxon>Oscillospiraceae</taxon>
        <taxon>Youxingia</taxon>
    </lineage>
</organism>
<evidence type="ECO:0000259" key="1">
    <source>
        <dbReference type="Pfam" id="PF06114"/>
    </source>
</evidence>
<dbReference type="Proteomes" id="UP000623678">
    <property type="component" value="Unassembled WGS sequence"/>
</dbReference>
<dbReference type="InterPro" id="IPR010359">
    <property type="entry name" value="IrrE_HExxH"/>
</dbReference>
<dbReference type="RefSeq" id="WP_262394396.1">
    <property type="nucleotide sequence ID" value="NZ_JACRTD010000002.1"/>
</dbReference>
<feature type="domain" description="IrrE N-terminal-like" evidence="1">
    <location>
        <begin position="25"/>
        <end position="142"/>
    </location>
</feature>
<dbReference type="Pfam" id="PF06114">
    <property type="entry name" value="Peptidase_M78"/>
    <property type="match status" value="1"/>
</dbReference>
<dbReference type="InterPro" id="IPR052345">
    <property type="entry name" value="Rad_response_metalloprotease"/>
</dbReference>
<reference evidence="2" key="1">
    <citation type="submission" date="2020-08" db="EMBL/GenBank/DDBJ databases">
        <title>Genome public.</title>
        <authorList>
            <person name="Liu C."/>
            <person name="Sun Q."/>
        </authorList>
    </citation>
    <scope>NUCLEOTIDE SEQUENCE</scope>
    <source>
        <strain evidence="2">NSJ-64</strain>
    </source>
</reference>
<dbReference type="PANTHER" id="PTHR43236">
    <property type="entry name" value="ANTITOXIN HIGA1"/>
    <property type="match status" value="1"/>
</dbReference>
<name>A0A926IGY1_9FIRM</name>
<evidence type="ECO:0000313" key="3">
    <source>
        <dbReference type="Proteomes" id="UP000623678"/>
    </source>
</evidence>
<gene>
    <name evidence="2" type="ORF">H8705_03110</name>
</gene>
<accession>A0A926IGY1</accession>
<sequence>MMTTIKEMAASLVERYATNDPKQLCQYLNIEVLNVELPMNVKGFYSYLFGMQFIYLNCALTLEEQRVVCAHELGHALLHSRQNSLFLLKNTDFVSNRFEREADIFSGYLLLDKDTIRESRYYNWTVQQLAAYTGLSDKIVEYCCKN</sequence>
<dbReference type="EMBL" id="JACRTD010000002">
    <property type="protein sequence ID" value="MBC8584565.1"/>
    <property type="molecule type" value="Genomic_DNA"/>
</dbReference>